<evidence type="ECO:0000256" key="3">
    <source>
        <dbReference type="ARBA" id="ARBA00023015"/>
    </source>
</evidence>
<dbReference type="EMBL" id="CBTK010000032">
    <property type="protein sequence ID" value="CDH43647.1"/>
    <property type="molecule type" value="Genomic_DNA"/>
</dbReference>
<organism evidence="7 8">
    <name type="scientific">Candidatus Contendobacter odensis Run_B_J11</name>
    <dbReference type="NCBI Taxonomy" id="1400861"/>
    <lineage>
        <taxon>Bacteria</taxon>
        <taxon>Pseudomonadati</taxon>
        <taxon>Pseudomonadota</taxon>
        <taxon>Gammaproteobacteria</taxon>
        <taxon>Candidatus Competibacteraceae</taxon>
        <taxon>Candidatus Contendibacter</taxon>
    </lineage>
</organism>
<keyword evidence="8" id="KW-1185">Reference proteome</keyword>
<dbReference type="Proteomes" id="UP000019184">
    <property type="component" value="Unassembled WGS sequence"/>
</dbReference>
<evidence type="ECO:0000256" key="6">
    <source>
        <dbReference type="ARBA" id="ARBA00049988"/>
    </source>
</evidence>
<keyword evidence="4" id="KW-0238">DNA-binding</keyword>
<evidence type="ECO:0000256" key="5">
    <source>
        <dbReference type="ARBA" id="ARBA00023163"/>
    </source>
</evidence>
<dbReference type="InterPro" id="IPR010985">
    <property type="entry name" value="Ribbon_hlx_hlx"/>
</dbReference>
<dbReference type="Gene3D" id="1.20.5.780">
    <property type="entry name" value="Single helix bin"/>
    <property type="match status" value="1"/>
</dbReference>
<keyword evidence="2" id="KW-1277">Toxin-antitoxin system</keyword>
<comment type="caution">
    <text evidence="7">The sequence shown here is derived from an EMBL/GenBank/DDBJ whole genome shotgun (WGS) entry which is preliminary data.</text>
</comment>
<dbReference type="AlphaFoldDB" id="A0A7U7G825"/>
<name>A0A7U7G825_9GAMM</name>
<dbReference type="GO" id="GO:0003677">
    <property type="term" value="F:DNA binding"/>
    <property type="evidence" value="ECO:0007669"/>
    <property type="project" value="UniProtKB-KW"/>
</dbReference>
<keyword evidence="1" id="KW-0678">Repressor</keyword>
<evidence type="ECO:0008006" key="9">
    <source>
        <dbReference type="Google" id="ProtNLM"/>
    </source>
</evidence>
<dbReference type="Pfam" id="PF08681">
    <property type="entry name" value="TacA1"/>
    <property type="match status" value="1"/>
</dbReference>
<dbReference type="SUPFAM" id="SSF47598">
    <property type="entry name" value="Ribbon-helix-helix"/>
    <property type="match status" value="1"/>
</dbReference>
<evidence type="ECO:0000313" key="8">
    <source>
        <dbReference type="Proteomes" id="UP000019184"/>
    </source>
</evidence>
<dbReference type="InterPro" id="IPR014795">
    <property type="entry name" value="TacA_1-like"/>
</dbReference>
<keyword evidence="5" id="KW-0804">Transcription</keyword>
<reference evidence="7 8" key="1">
    <citation type="journal article" date="2014" name="ISME J.">
        <title>Candidatus Competibacter-lineage genomes retrieved from metagenomes reveal functional metabolic diversity.</title>
        <authorList>
            <person name="McIlroy S.J."/>
            <person name="Albertsen M."/>
            <person name="Andresen E.K."/>
            <person name="Saunders A.M."/>
            <person name="Kristiansen R."/>
            <person name="Stokholm-Bjerregaard M."/>
            <person name="Nielsen K.L."/>
            <person name="Nielsen P.H."/>
        </authorList>
    </citation>
    <scope>NUCLEOTIDE SEQUENCE [LARGE SCALE GENOMIC DNA]</scope>
    <source>
        <strain evidence="7 8">Run_B_J11</strain>
    </source>
</reference>
<comment type="similarity">
    <text evidence="6">Belongs to the TacA antitoxin family.</text>
</comment>
<dbReference type="PANTHER" id="PTHR35401">
    <property type="entry name" value="COPG FAMILY HELIX-TURN-HELIX PROTEIN-RELATED-RELATED"/>
    <property type="match status" value="1"/>
</dbReference>
<proteinExistence type="inferred from homology"/>
<sequence length="108" mass="12344">MYTQLGVKAMAQATSNKESASGRDVTINIRAQRRQRDLIDQAAAMLGKNRSDFMLEIACREAESVFLDRRMFSVDAEAWEKFNTLLDAPPRDLPKLRQLLTTKAPWEK</sequence>
<dbReference type="PANTHER" id="PTHR35401:SF1">
    <property type="entry name" value="CYTOPLASMIC PROTEIN"/>
    <property type="match status" value="1"/>
</dbReference>
<protein>
    <recommendedName>
        <fullName evidence="9">Toxin-antitoxin system protein</fullName>
    </recommendedName>
</protein>
<dbReference type="GO" id="GO:0006355">
    <property type="term" value="P:regulation of DNA-templated transcription"/>
    <property type="evidence" value="ECO:0007669"/>
    <property type="project" value="InterPro"/>
</dbReference>
<evidence type="ECO:0000256" key="4">
    <source>
        <dbReference type="ARBA" id="ARBA00023125"/>
    </source>
</evidence>
<evidence type="ECO:0000256" key="2">
    <source>
        <dbReference type="ARBA" id="ARBA00022649"/>
    </source>
</evidence>
<evidence type="ECO:0000256" key="1">
    <source>
        <dbReference type="ARBA" id="ARBA00022491"/>
    </source>
</evidence>
<evidence type="ECO:0000313" key="7">
    <source>
        <dbReference type="EMBL" id="CDH43647.1"/>
    </source>
</evidence>
<keyword evidence="3" id="KW-0805">Transcription regulation</keyword>
<gene>
    <name evidence="7" type="ORF">BN874_1270006</name>
</gene>
<accession>A0A7U7G825</accession>